<dbReference type="GO" id="GO:0008897">
    <property type="term" value="F:holo-[acyl-carrier-protein] synthase activity"/>
    <property type="evidence" value="ECO:0007669"/>
    <property type="project" value="InterPro"/>
</dbReference>
<dbReference type="Gene3D" id="3.90.470.20">
    <property type="entry name" value="4'-phosphopantetheinyl transferase domain"/>
    <property type="match status" value="1"/>
</dbReference>
<dbReference type="EMBL" id="CP108318">
    <property type="protein sequence ID" value="WTW60963.1"/>
    <property type="molecule type" value="Genomic_DNA"/>
</dbReference>
<dbReference type="InterPro" id="IPR008278">
    <property type="entry name" value="4-PPantetheinyl_Trfase_dom"/>
</dbReference>
<evidence type="ECO:0000259" key="5">
    <source>
        <dbReference type="Pfam" id="PF17837"/>
    </source>
</evidence>
<proteinExistence type="predicted"/>
<dbReference type="GO" id="GO:0005886">
    <property type="term" value="C:plasma membrane"/>
    <property type="evidence" value="ECO:0007669"/>
    <property type="project" value="TreeGrafter"/>
</dbReference>
<feature type="binding site" evidence="2">
    <location>
        <position position="151"/>
    </location>
    <ligand>
        <name>CoA</name>
        <dbReference type="ChEBI" id="CHEBI:57287"/>
    </ligand>
</feature>
<feature type="binding site" evidence="3">
    <location>
        <position position="105"/>
    </location>
    <ligand>
        <name>Mg(2+)</name>
        <dbReference type="ChEBI" id="CHEBI:18420"/>
    </ligand>
</feature>
<dbReference type="SUPFAM" id="SSF56214">
    <property type="entry name" value="4'-phosphopantetheinyl transferase"/>
    <property type="match status" value="1"/>
</dbReference>
<feature type="binding site" evidence="2">
    <location>
        <position position="165"/>
    </location>
    <ligand>
        <name>CoA</name>
        <dbReference type="ChEBI" id="CHEBI:57287"/>
    </ligand>
</feature>
<dbReference type="GO" id="GO:0000287">
    <property type="term" value="F:magnesium ion binding"/>
    <property type="evidence" value="ECO:0007669"/>
    <property type="project" value="InterPro"/>
</dbReference>
<organism evidence="6">
    <name type="scientific">Streptomyces sp. NBC_00003</name>
    <dbReference type="NCBI Taxonomy" id="2903608"/>
    <lineage>
        <taxon>Bacteria</taxon>
        <taxon>Bacillati</taxon>
        <taxon>Actinomycetota</taxon>
        <taxon>Actinomycetes</taxon>
        <taxon>Kitasatosporales</taxon>
        <taxon>Streptomycetaceae</taxon>
        <taxon>Streptomyces</taxon>
    </lineage>
</organism>
<feature type="binding site" evidence="2">
    <location>
        <begin position="83"/>
        <end position="84"/>
    </location>
    <ligand>
        <name>CoA</name>
        <dbReference type="ChEBI" id="CHEBI:57287"/>
    </ligand>
</feature>
<feature type="domain" description="4'-phosphopantetheinyl transferase N-terminal" evidence="5">
    <location>
        <begin position="27"/>
        <end position="94"/>
    </location>
</feature>
<feature type="binding site" evidence="2">
    <location>
        <position position="47"/>
    </location>
    <ligand>
        <name>CoA</name>
        <dbReference type="ChEBI" id="CHEBI:57287"/>
    </ligand>
</feature>
<dbReference type="PRINTS" id="PR01399">
    <property type="entry name" value="ENTSNTHTASED"/>
</dbReference>
<keyword evidence="1 6" id="KW-0808">Transferase</keyword>
<feature type="binding site" evidence="3">
    <location>
        <position position="107"/>
    </location>
    <ligand>
        <name>Mg(2+)</name>
        <dbReference type="ChEBI" id="CHEBI:18420"/>
    </ligand>
</feature>
<evidence type="ECO:0000313" key="6">
    <source>
        <dbReference type="EMBL" id="WTW60963.1"/>
    </source>
</evidence>
<feature type="domain" description="4'-phosphopantetheinyl transferase" evidence="4">
    <location>
        <begin position="101"/>
        <end position="181"/>
    </location>
</feature>
<dbReference type="PANTHER" id="PTHR38096:SF1">
    <property type="entry name" value="ENTEROBACTIN SYNTHASE COMPONENT D"/>
    <property type="match status" value="1"/>
</dbReference>
<protein>
    <submittedName>
        <fullName evidence="6">4'-phosphopantetheinyl transferase superfamily protein</fullName>
    </submittedName>
</protein>
<reference evidence="6" key="1">
    <citation type="submission" date="2022-10" db="EMBL/GenBank/DDBJ databases">
        <title>The complete genomes of actinobacterial strains from the NBC collection.</title>
        <authorList>
            <person name="Joergensen T.S."/>
            <person name="Alvarez Arevalo M."/>
            <person name="Sterndorff E.B."/>
            <person name="Faurdal D."/>
            <person name="Vuksanovic O."/>
            <person name="Mourched A.-S."/>
            <person name="Charusanti P."/>
            <person name="Shaw S."/>
            <person name="Blin K."/>
            <person name="Weber T."/>
        </authorList>
    </citation>
    <scope>NUCLEOTIDE SEQUENCE</scope>
    <source>
        <strain evidence="6">NBC_00003</strain>
    </source>
</reference>
<evidence type="ECO:0000256" key="3">
    <source>
        <dbReference type="PIRSR" id="PIRSR603542-2"/>
    </source>
</evidence>
<name>A0AAU2V2D0_9ACTN</name>
<feature type="binding site" evidence="2">
    <location>
        <position position="155"/>
    </location>
    <ligand>
        <name>CoA</name>
        <dbReference type="ChEBI" id="CHEBI:57287"/>
    </ligand>
</feature>
<dbReference type="PANTHER" id="PTHR38096">
    <property type="entry name" value="ENTEROBACTIN SYNTHASE COMPONENT D"/>
    <property type="match status" value="1"/>
</dbReference>
<dbReference type="InterPro" id="IPR041354">
    <property type="entry name" value="4PPT_N"/>
</dbReference>
<dbReference type="InterPro" id="IPR037143">
    <property type="entry name" value="4-PPantetheinyl_Trfase_dom_sf"/>
</dbReference>
<feature type="binding site" evidence="2">
    <location>
        <position position="39"/>
    </location>
    <ligand>
        <name>CoA</name>
        <dbReference type="ChEBI" id="CHEBI:57287"/>
    </ligand>
</feature>
<gene>
    <name evidence="6" type="ORF">OG549_10040</name>
</gene>
<evidence type="ECO:0000256" key="2">
    <source>
        <dbReference type="PIRSR" id="PIRSR603542-1"/>
    </source>
</evidence>
<sequence>MIEDLLPPPIASAEHFGDAPLSELFPEEAALAAGMVDSRRRKFCTVRSCARRALARIGIPPVPITRGPRGEPIWPDGVVGSMTHCHGFRAAAVARSGDVLGIGLDVEPNAPMRHVGMLQRISLPEERLHLAELLSETPEIHWERLLFSAKESIYKAWYPLTGETLGFTDARVTFTPGANTFTVRLPPSRRYGPDARRTHLDGRWRAANGFLTTALTVRDPATDHPTPVERAI</sequence>
<accession>A0AAU2V2D0</accession>
<keyword evidence="3" id="KW-0479">Metal-binding</keyword>
<evidence type="ECO:0000259" key="4">
    <source>
        <dbReference type="Pfam" id="PF01648"/>
    </source>
</evidence>
<comment type="cofactor">
    <cofactor evidence="3">
        <name>Mg(2+)</name>
        <dbReference type="ChEBI" id="CHEBI:18420"/>
    </cofactor>
</comment>
<dbReference type="GO" id="GO:0009239">
    <property type="term" value="P:enterobactin biosynthetic process"/>
    <property type="evidence" value="ECO:0007669"/>
    <property type="project" value="InterPro"/>
</dbReference>
<dbReference type="Pfam" id="PF01648">
    <property type="entry name" value="ACPS"/>
    <property type="match status" value="1"/>
</dbReference>
<evidence type="ECO:0000256" key="1">
    <source>
        <dbReference type="ARBA" id="ARBA00022679"/>
    </source>
</evidence>
<dbReference type="AlphaFoldDB" id="A0AAU2V2D0"/>
<dbReference type="GO" id="GO:0009366">
    <property type="term" value="C:enterobactin synthetase complex"/>
    <property type="evidence" value="ECO:0007669"/>
    <property type="project" value="InterPro"/>
</dbReference>
<keyword evidence="3" id="KW-0460">Magnesium</keyword>
<dbReference type="InterPro" id="IPR003542">
    <property type="entry name" value="Enbac_synth_compD-like"/>
</dbReference>
<feature type="binding site" evidence="2">
    <location>
        <position position="105"/>
    </location>
    <ligand>
        <name>CoA</name>
        <dbReference type="ChEBI" id="CHEBI:57287"/>
    </ligand>
</feature>
<dbReference type="Pfam" id="PF17837">
    <property type="entry name" value="4PPT_N"/>
    <property type="match status" value="1"/>
</dbReference>